<protein>
    <submittedName>
        <fullName evidence="1">DUF2862 domain-containing protein</fullName>
    </submittedName>
</protein>
<dbReference type="AlphaFoldDB" id="A0A844GVY2"/>
<comment type="caution">
    <text evidence="1">The sequence shown here is derived from an EMBL/GenBank/DDBJ whole genome shotgun (WGS) entry which is preliminary data.</text>
</comment>
<sequence>MEVGQKVKICRLREKVSPEILKKAQEGQPAVIKSFKMTDGSGIGVFVEFADSTTGWFFEDEVQVVK</sequence>
<dbReference type="RefSeq" id="WP_015221047.1">
    <property type="nucleotide sequence ID" value="NZ_WMIA01000024.1"/>
</dbReference>
<accession>A0A844GVY2</accession>
<proteinExistence type="predicted"/>
<evidence type="ECO:0000313" key="2">
    <source>
        <dbReference type="Proteomes" id="UP000437131"/>
    </source>
</evidence>
<name>A0A844GVY2_9CHRO</name>
<reference evidence="1 2" key="1">
    <citation type="submission" date="2019-11" db="EMBL/GenBank/DDBJ databases">
        <title>Isolation of a new High Light Tolerant Cyanobacteria.</title>
        <authorList>
            <person name="Dobson Z."/>
            <person name="Vaughn N."/>
            <person name="Vaughn M."/>
            <person name="Fromme P."/>
            <person name="Mazor Y."/>
        </authorList>
    </citation>
    <scope>NUCLEOTIDE SEQUENCE [LARGE SCALE GENOMIC DNA]</scope>
    <source>
        <strain evidence="1 2">0216</strain>
    </source>
</reference>
<dbReference type="Proteomes" id="UP000437131">
    <property type="component" value="Unassembled WGS sequence"/>
</dbReference>
<dbReference type="EMBL" id="WMIA01000024">
    <property type="protein sequence ID" value="MTF40300.1"/>
    <property type="molecule type" value="Genomic_DNA"/>
</dbReference>
<dbReference type="InterPro" id="IPR021291">
    <property type="entry name" value="Tsr0524-like"/>
</dbReference>
<organism evidence="1 2">
    <name type="scientific">Cyanobacterium aponinum 0216</name>
    <dbReference type="NCBI Taxonomy" id="2676140"/>
    <lineage>
        <taxon>Bacteria</taxon>
        <taxon>Bacillati</taxon>
        <taxon>Cyanobacteriota</taxon>
        <taxon>Cyanophyceae</taxon>
        <taxon>Oscillatoriophycideae</taxon>
        <taxon>Chroococcales</taxon>
        <taxon>Geminocystaceae</taxon>
        <taxon>Cyanobacterium</taxon>
    </lineage>
</organism>
<dbReference type="Pfam" id="PF11061">
    <property type="entry name" value="Tsr0524-like"/>
    <property type="match status" value="1"/>
</dbReference>
<gene>
    <name evidence="1" type="ORF">GGC33_15375</name>
</gene>
<evidence type="ECO:0000313" key="1">
    <source>
        <dbReference type="EMBL" id="MTF40300.1"/>
    </source>
</evidence>